<reference evidence="3" key="1">
    <citation type="submission" date="2017-02" db="EMBL/GenBank/DDBJ databases">
        <title>Tessaracoccus aquaemaris sp. nov., isolated from the intestine of a Korean rockfish, Sebastes schlegelii, in a marine aquaculture pond.</title>
        <authorList>
            <person name="Tak E.J."/>
            <person name="Bae J.-W."/>
        </authorList>
    </citation>
    <scope>NUCLEOTIDE SEQUENCE [LARGE SCALE GENOMIC DNA]</scope>
    <source>
        <strain evidence="3">NSG39</strain>
    </source>
</reference>
<name>A0A1Q2CK61_9ACTN</name>
<dbReference type="Proteomes" id="UP000188145">
    <property type="component" value="Chromosome"/>
</dbReference>
<evidence type="ECO:0000259" key="1">
    <source>
        <dbReference type="Pfam" id="PF23234"/>
    </source>
</evidence>
<organism evidence="2 3">
    <name type="scientific">Tessaracoccus aquimaris</name>
    <dbReference type="NCBI Taxonomy" id="1332264"/>
    <lineage>
        <taxon>Bacteria</taxon>
        <taxon>Bacillati</taxon>
        <taxon>Actinomycetota</taxon>
        <taxon>Actinomycetes</taxon>
        <taxon>Propionibacteriales</taxon>
        <taxon>Propionibacteriaceae</taxon>
        <taxon>Tessaracoccus</taxon>
    </lineage>
</organism>
<accession>A0A1Q2CK61</accession>
<evidence type="ECO:0000313" key="2">
    <source>
        <dbReference type="EMBL" id="AQP46518.1"/>
    </source>
</evidence>
<protein>
    <recommendedName>
        <fullName evidence="1">Large helicase-related protein winged-helix domain-containing protein</fullName>
    </recommendedName>
</protein>
<dbReference type="RefSeq" id="WP_226996997.1">
    <property type="nucleotide sequence ID" value="NZ_CP019606.1"/>
</dbReference>
<dbReference type="Pfam" id="PF23234">
    <property type="entry name" value="WHD_4th_Lhr"/>
    <property type="match status" value="1"/>
</dbReference>
<dbReference type="STRING" id="1332264.BW730_02135"/>
<gene>
    <name evidence="2" type="ORF">BW730_02135</name>
</gene>
<feature type="domain" description="Large helicase-related protein winged-helix" evidence="1">
    <location>
        <begin position="2"/>
        <end position="34"/>
    </location>
</feature>
<dbReference type="InterPro" id="IPR055367">
    <property type="entry name" value="WH4_Lhr"/>
</dbReference>
<dbReference type="EMBL" id="CP019606">
    <property type="protein sequence ID" value="AQP46518.1"/>
    <property type="molecule type" value="Genomic_DNA"/>
</dbReference>
<sequence length="165" mass="17180">MLRGYLVEGLGGAQFSTQDVIADVRAHADSPDQGRWPSGATDPVPVVLAALDPANPYGSVLAWPEHDSARPSRAAGAIVVLADGVLLAHLTRGGRVLTVFGEDREETAALVVSALRSAVAEGRMRRLRIEEVDGERVGSSGLEATMLAAGARLTPKGVTIEAPHA</sequence>
<evidence type="ECO:0000313" key="3">
    <source>
        <dbReference type="Proteomes" id="UP000188145"/>
    </source>
</evidence>
<dbReference type="KEGG" id="tes:BW730_02135"/>
<keyword evidence="3" id="KW-1185">Reference proteome</keyword>
<dbReference type="AlphaFoldDB" id="A0A1Q2CK61"/>
<proteinExistence type="predicted"/>